<dbReference type="AlphaFoldDB" id="A0A0V0SX46"/>
<evidence type="ECO:0000313" key="1">
    <source>
        <dbReference type="EMBL" id="KRX31281.1"/>
    </source>
</evidence>
<accession>A0A0V0SX46</accession>
<comment type="caution">
    <text evidence="1">The sequence shown here is derived from an EMBL/GenBank/DDBJ whole genome shotgun (WGS) entry which is preliminary data.</text>
</comment>
<evidence type="ECO:0000313" key="2">
    <source>
        <dbReference type="Proteomes" id="UP000055048"/>
    </source>
</evidence>
<organism evidence="1 2">
    <name type="scientific">Trichinella murrelli</name>
    <dbReference type="NCBI Taxonomy" id="144512"/>
    <lineage>
        <taxon>Eukaryota</taxon>
        <taxon>Metazoa</taxon>
        <taxon>Ecdysozoa</taxon>
        <taxon>Nematoda</taxon>
        <taxon>Enoplea</taxon>
        <taxon>Dorylaimia</taxon>
        <taxon>Trichinellida</taxon>
        <taxon>Trichinellidae</taxon>
        <taxon>Trichinella</taxon>
    </lineage>
</organism>
<proteinExistence type="predicted"/>
<dbReference type="EMBL" id="JYDJ01001875">
    <property type="protein sequence ID" value="KRX31281.1"/>
    <property type="molecule type" value="Genomic_DNA"/>
</dbReference>
<reference evidence="1 2" key="1">
    <citation type="submission" date="2015-01" db="EMBL/GenBank/DDBJ databases">
        <title>Evolution of Trichinella species and genotypes.</title>
        <authorList>
            <person name="Korhonen P.K."/>
            <person name="Edoardo P."/>
            <person name="Giuseppe L.R."/>
            <person name="Gasser R.B."/>
        </authorList>
    </citation>
    <scope>NUCLEOTIDE SEQUENCE [LARGE SCALE GENOMIC DNA]</scope>
    <source>
        <strain evidence="1">ISS417</strain>
    </source>
</reference>
<keyword evidence="2" id="KW-1185">Reference proteome</keyword>
<sequence>MEIALKFAFKLDNAHASVSQRSQFNSHNANMKLIFKRPYLHKRQILHK</sequence>
<protein>
    <submittedName>
        <fullName evidence="1">Uncharacterized protein</fullName>
    </submittedName>
</protein>
<dbReference type="Proteomes" id="UP000055048">
    <property type="component" value="Unassembled WGS sequence"/>
</dbReference>
<name>A0A0V0SX46_9BILA</name>
<gene>
    <name evidence="1" type="ORF">T05_3497</name>
</gene>